<protein>
    <submittedName>
        <fullName evidence="1">Uncharacterized protein</fullName>
    </submittedName>
</protein>
<evidence type="ECO:0000313" key="2">
    <source>
        <dbReference type="Proteomes" id="UP001165287"/>
    </source>
</evidence>
<keyword evidence="2" id="KW-1185">Reference proteome</keyword>
<proteinExistence type="predicted"/>
<evidence type="ECO:0000313" key="1">
    <source>
        <dbReference type="EMBL" id="MBZ5750543.1"/>
    </source>
</evidence>
<gene>
    <name evidence="1" type="ORF">K9V48_09845</name>
</gene>
<dbReference type="Proteomes" id="UP001165287">
    <property type="component" value="Unassembled WGS sequence"/>
</dbReference>
<name>A0ABS7URC0_9BACI</name>
<accession>A0ABS7URC0</accession>
<comment type="caution">
    <text evidence="1">The sequence shown here is derived from an EMBL/GenBank/DDBJ whole genome shotgun (WGS) entry which is preliminary data.</text>
</comment>
<dbReference type="EMBL" id="JAIQUM010000016">
    <property type="protein sequence ID" value="MBZ5750543.1"/>
    <property type="molecule type" value="Genomic_DNA"/>
</dbReference>
<dbReference type="RefSeq" id="WP_224138764.1">
    <property type="nucleotide sequence ID" value="NZ_JAIQUM010000016.1"/>
</dbReference>
<reference evidence="1" key="1">
    <citation type="submission" date="2024-05" db="EMBL/GenBank/DDBJ databases">
        <title>Metabacillus sp. nov., isolated from the rhizosphere soil of tomato plants.</title>
        <authorList>
            <person name="Ma R."/>
        </authorList>
    </citation>
    <scope>NUCLEOTIDE SEQUENCE</scope>
    <source>
        <strain evidence="1">DBTR6</strain>
    </source>
</reference>
<sequence length="150" mass="17320">MEGNLPVENNMSPQDVTVPVTTNKTENKQSSLCENKNLHNVIEPSVDELDNSYTPANVDQEFIQATKPFMNAVDTYKLWNRVLILIAYKKTKIEKPLCDVVVDAFKQSVFSKKLRKIRSTFEGYFYSVVYAGLVVEKRRECKHLFYDFLA</sequence>
<organism evidence="1 2">
    <name type="scientific">Metabacillus rhizolycopersici</name>
    <dbReference type="NCBI Taxonomy" id="2875709"/>
    <lineage>
        <taxon>Bacteria</taxon>
        <taxon>Bacillati</taxon>
        <taxon>Bacillota</taxon>
        <taxon>Bacilli</taxon>
        <taxon>Bacillales</taxon>
        <taxon>Bacillaceae</taxon>
        <taxon>Metabacillus</taxon>
    </lineage>
</organism>